<dbReference type="EMBL" id="JBIAXI010000024">
    <property type="protein sequence ID" value="MFF4777509.1"/>
    <property type="molecule type" value="Genomic_DNA"/>
</dbReference>
<dbReference type="Proteomes" id="UP001602119">
    <property type="component" value="Unassembled WGS sequence"/>
</dbReference>
<accession>A0ABW6VDT7</accession>
<evidence type="ECO:0000313" key="3">
    <source>
        <dbReference type="EMBL" id="MFF4777509.1"/>
    </source>
</evidence>
<protein>
    <recommendedName>
        <fullName evidence="5">DUF2746 domain-containing protein</fullName>
    </recommendedName>
</protein>
<evidence type="ECO:0000256" key="2">
    <source>
        <dbReference type="SAM" id="Phobius"/>
    </source>
</evidence>
<feature type="transmembrane region" description="Helical" evidence="2">
    <location>
        <begin position="7"/>
        <end position="25"/>
    </location>
</feature>
<evidence type="ECO:0000313" key="4">
    <source>
        <dbReference type="Proteomes" id="UP001602119"/>
    </source>
</evidence>
<reference evidence="3 4" key="1">
    <citation type="submission" date="2024-10" db="EMBL/GenBank/DDBJ databases">
        <title>The Natural Products Discovery Center: Release of the First 8490 Sequenced Strains for Exploring Actinobacteria Biosynthetic Diversity.</title>
        <authorList>
            <person name="Kalkreuter E."/>
            <person name="Kautsar S.A."/>
            <person name="Yang D."/>
            <person name="Bader C.D."/>
            <person name="Teijaro C.N."/>
            <person name="Fluegel L."/>
            <person name="Davis C.M."/>
            <person name="Simpson J.R."/>
            <person name="Lauterbach L."/>
            <person name="Steele A.D."/>
            <person name="Gui C."/>
            <person name="Meng S."/>
            <person name="Li G."/>
            <person name="Viehrig K."/>
            <person name="Ye F."/>
            <person name="Su P."/>
            <person name="Kiefer A.F."/>
            <person name="Nichols A."/>
            <person name="Cepeda A.J."/>
            <person name="Yan W."/>
            <person name="Fan B."/>
            <person name="Jiang Y."/>
            <person name="Adhikari A."/>
            <person name="Zheng C.-J."/>
            <person name="Schuster L."/>
            <person name="Cowan T.M."/>
            <person name="Smanski M.J."/>
            <person name="Chevrette M.G."/>
            <person name="De Carvalho L.P.S."/>
            <person name="Shen B."/>
        </authorList>
    </citation>
    <scope>NUCLEOTIDE SEQUENCE [LARGE SCALE GENOMIC DNA]</scope>
    <source>
        <strain evidence="3 4">NPDC001281</strain>
    </source>
</reference>
<gene>
    <name evidence="3" type="ORF">ACFY05_32100</name>
</gene>
<feature type="coiled-coil region" evidence="1">
    <location>
        <begin position="56"/>
        <end position="125"/>
    </location>
</feature>
<evidence type="ECO:0008006" key="5">
    <source>
        <dbReference type="Google" id="ProtNLM"/>
    </source>
</evidence>
<keyword evidence="2" id="KW-1133">Transmembrane helix</keyword>
<keyword evidence="2" id="KW-0812">Transmembrane</keyword>
<keyword evidence="4" id="KW-1185">Reference proteome</keyword>
<proteinExistence type="predicted"/>
<name>A0ABW6VDT7_MICFU</name>
<sequence length="139" mass="15147">MATIPELLIQVAIGAVPLGVAAFAYRSATDANRRTQETAVTAAERQAELERTKVDAEAFARARQIYEDALAQLEKQLDRVQAQADRLSAQLAQEQDASNTMRDQVRALQGQISTLERTVGTLRRQLISAGITPQAGEGR</sequence>
<evidence type="ECO:0000256" key="1">
    <source>
        <dbReference type="SAM" id="Coils"/>
    </source>
</evidence>
<keyword evidence="2" id="KW-0472">Membrane</keyword>
<dbReference type="RefSeq" id="WP_387345958.1">
    <property type="nucleotide sequence ID" value="NZ_JBIAXI010000024.1"/>
</dbReference>
<dbReference type="SUPFAM" id="SSF57997">
    <property type="entry name" value="Tropomyosin"/>
    <property type="match status" value="1"/>
</dbReference>
<keyword evidence="1" id="KW-0175">Coiled coil</keyword>
<organism evidence="3 4">
    <name type="scientific">Microtetraspora fusca</name>
    <dbReference type="NCBI Taxonomy" id="1997"/>
    <lineage>
        <taxon>Bacteria</taxon>
        <taxon>Bacillati</taxon>
        <taxon>Actinomycetota</taxon>
        <taxon>Actinomycetes</taxon>
        <taxon>Streptosporangiales</taxon>
        <taxon>Streptosporangiaceae</taxon>
        <taxon>Microtetraspora</taxon>
    </lineage>
</organism>
<comment type="caution">
    <text evidence="3">The sequence shown here is derived from an EMBL/GenBank/DDBJ whole genome shotgun (WGS) entry which is preliminary data.</text>
</comment>